<organism evidence="6 7">
    <name type="scientific">Hypothenemus hampei</name>
    <name type="common">Coffee berry borer</name>
    <dbReference type="NCBI Taxonomy" id="57062"/>
    <lineage>
        <taxon>Eukaryota</taxon>
        <taxon>Metazoa</taxon>
        <taxon>Ecdysozoa</taxon>
        <taxon>Arthropoda</taxon>
        <taxon>Hexapoda</taxon>
        <taxon>Insecta</taxon>
        <taxon>Pterygota</taxon>
        <taxon>Neoptera</taxon>
        <taxon>Endopterygota</taxon>
        <taxon>Coleoptera</taxon>
        <taxon>Polyphaga</taxon>
        <taxon>Cucujiformia</taxon>
        <taxon>Curculionidae</taxon>
        <taxon>Scolytinae</taxon>
        <taxon>Hypothenemus</taxon>
    </lineage>
</organism>
<dbReference type="AlphaFoldDB" id="A0ABD1EI82"/>
<dbReference type="InterPro" id="IPR039846">
    <property type="entry name" value="ZCCHC4"/>
</dbReference>
<dbReference type="PROSITE" id="PS50216">
    <property type="entry name" value="DHHC"/>
    <property type="match status" value="1"/>
</dbReference>
<proteinExistence type="predicted"/>
<accession>A0ABD1EI82</accession>
<evidence type="ECO:0000313" key="7">
    <source>
        <dbReference type="Proteomes" id="UP001566132"/>
    </source>
</evidence>
<protein>
    <recommendedName>
        <fullName evidence="8">Zinc finger CCHC domain-containing protein 4</fullName>
    </recommendedName>
</protein>
<dbReference type="EMBL" id="JBDJPC010000007">
    <property type="protein sequence ID" value="KAL1494394.1"/>
    <property type="molecule type" value="Genomic_DNA"/>
</dbReference>
<dbReference type="InterPro" id="IPR037275">
    <property type="entry name" value="Znf_CTCHY_sf"/>
</dbReference>
<evidence type="ECO:0000256" key="4">
    <source>
        <dbReference type="ARBA" id="ARBA00022679"/>
    </source>
</evidence>
<evidence type="ECO:0000256" key="5">
    <source>
        <dbReference type="ARBA" id="ARBA00023242"/>
    </source>
</evidence>
<dbReference type="Proteomes" id="UP001566132">
    <property type="component" value="Unassembled WGS sequence"/>
</dbReference>
<evidence type="ECO:0008006" key="8">
    <source>
        <dbReference type="Google" id="ProtNLM"/>
    </source>
</evidence>
<gene>
    <name evidence="6" type="ORF">ABEB36_009999</name>
</gene>
<dbReference type="GO" id="GO:0032259">
    <property type="term" value="P:methylation"/>
    <property type="evidence" value="ECO:0007669"/>
    <property type="project" value="UniProtKB-KW"/>
</dbReference>
<keyword evidence="7" id="KW-1185">Reference proteome</keyword>
<name>A0ABD1EI82_HYPHA</name>
<dbReference type="GO" id="GO:0005737">
    <property type="term" value="C:cytoplasm"/>
    <property type="evidence" value="ECO:0007669"/>
    <property type="project" value="UniProtKB-SubCell"/>
</dbReference>
<dbReference type="PANTHER" id="PTHR13493">
    <property type="entry name" value="ZINC FINGER CCHC DOMAIN-CONTAINING"/>
    <property type="match status" value="1"/>
</dbReference>
<keyword evidence="4" id="KW-0808">Transferase</keyword>
<evidence type="ECO:0000256" key="3">
    <source>
        <dbReference type="ARBA" id="ARBA00022603"/>
    </source>
</evidence>
<comment type="caution">
    <text evidence="6">The sequence shown here is derived from an EMBL/GenBank/DDBJ whole genome shotgun (WGS) entry which is preliminary data.</text>
</comment>
<keyword evidence="3" id="KW-0489">Methyltransferase</keyword>
<comment type="subcellular location">
    <subcellularLocation>
        <location evidence="1">Cytoplasm</location>
    </subcellularLocation>
</comment>
<dbReference type="PANTHER" id="PTHR13493:SF3">
    <property type="entry name" value="RRNA N6-ADENOSINE-METHYLTRANSFERASE ZCCHC4"/>
    <property type="match status" value="1"/>
</dbReference>
<dbReference type="SUPFAM" id="SSF161245">
    <property type="entry name" value="Zinc hairpin stack"/>
    <property type="match status" value="1"/>
</dbReference>
<sequence>MKKHSQKRKLTNTRSSNNLGVSVIIEDLNSHPKCPHGPTLLFSKEIKKIKRTFFGCSACRDRKLCQFFLLKYDKINISKSKLQAWENERIKLLKGINHRKSYILLNKIKALDSNQRTFCITCSEFTLPQEHKDHALINGITDYQLQHPSEILPPLENAKKEAQYLFSKDSVEFIVNTFLKLNYKHVICVGTPRIHEHIQTLNSNLSSILLDFDKRFHNFFGPLEYCWFNMFNNYFFFEEASKVFQDYLKGTGGKDTVLVTDPPFGGRSEPLIYTFSHISNQYKRLAHNELPIFWIFPYFMEPQIVNFSQNFQMLDYKVQYDNHPLFHNGITGRKQGSPVRIFTNVSLSQIALPEPEYKYCRKCNRWVAQENKHCNTCERCPSKNGQTYKHCNLCGKCVKPNWKHCSTCCKCVQTTHSCEKIVFNGMCLFCKETGHKKVDCPNLQESKLIIEKRKRNYNDSAKKKRKNKPVV</sequence>
<dbReference type="InterPro" id="IPR041370">
    <property type="entry name" value="Mlase_EEF1AKMT1/ZCCHC4"/>
</dbReference>
<keyword evidence="2" id="KW-0963">Cytoplasm</keyword>
<reference evidence="6 7" key="1">
    <citation type="submission" date="2024-05" db="EMBL/GenBank/DDBJ databases">
        <title>Genetic variation in Jamaican populations of the coffee berry borer (Hypothenemus hampei).</title>
        <authorList>
            <person name="Errbii M."/>
            <person name="Myrie A."/>
        </authorList>
    </citation>
    <scope>NUCLEOTIDE SEQUENCE [LARGE SCALE GENOMIC DNA]</scope>
    <source>
        <strain evidence="6">JA-Hopewell-2020-01-JO</strain>
        <tissue evidence="6">Whole body</tissue>
    </source>
</reference>
<dbReference type="GO" id="GO:0008168">
    <property type="term" value="F:methyltransferase activity"/>
    <property type="evidence" value="ECO:0007669"/>
    <property type="project" value="UniProtKB-KW"/>
</dbReference>
<dbReference type="Pfam" id="PF10237">
    <property type="entry name" value="N6-adenineMlase"/>
    <property type="match status" value="1"/>
</dbReference>
<evidence type="ECO:0000256" key="2">
    <source>
        <dbReference type="ARBA" id="ARBA00022490"/>
    </source>
</evidence>
<dbReference type="InterPro" id="IPR002052">
    <property type="entry name" value="DNA_methylase_N6_adenine_CS"/>
</dbReference>
<dbReference type="PROSITE" id="PS00092">
    <property type="entry name" value="N6_MTASE"/>
    <property type="match status" value="1"/>
</dbReference>
<keyword evidence="5" id="KW-0539">Nucleus</keyword>
<evidence type="ECO:0000313" key="6">
    <source>
        <dbReference type="EMBL" id="KAL1494394.1"/>
    </source>
</evidence>
<evidence type="ECO:0000256" key="1">
    <source>
        <dbReference type="ARBA" id="ARBA00004496"/>
    </source>
</evidence>